<feature type="transmembrane region" description="Helical" evidence="1">
    <location>
        <begin position="105"/>
        <end position="125"/>
    </location>
</feature>
<reference evidence="2 3" key="1">
    <citation type="submission" date="2016-02" db="EMBL/GenBank/DDBJ databases">
        <title>Genome analysis of coral dinoflagellate symbionts highlights evolutionary adaptations to a symbiotic lifestyle.</title>
        <authorList>
            <person name="Aranda M."/>
            <person name="Li Y."/>
            <person name="Liew Y.J."/>
            <person name="Baumgarten S."/>
            <person name="Simakov O."/>
            <person name="Wilson M."/>
            <person name="Piel J."/>
            <person name="Ashoor H."/>
            <person name="Bougouffa S."/>
            <person name="Bajic V.B."/>
            <person name="Ryu T."/>
            <person name="Ravasi T."/>
            <person name="Bayer T."/>
            <person name="Micklem G."/>
            <person name="Kim H."/>
            <person name="Bhak J."/>
            <person name="Lajeunesse T.C."/>
            <person name="Voolstra C.R."/>
        </authorList>
    </citation>
    <scope>NUCLEOTIDE SEQUENCE [LARGE SCALE GENOMIC DNA]</scope>
    <source>
        <strain evidence="2 3">CCMP2467</strain>
    </source>
</reference>
<accession>A0A1Q9EKS0</accession>
<proteinExistence type="predicted"/>
<keyword evidence="1" id="KW-0812">Transmembrane</keyword>
<keyword evidence="1" id="KW-1133">Transmembrane helix</keyword>
<dbReference type="PANTHER" id="PTHR10217">
    <property type="entry name" value="VOLTAGE AND LIGAND GATED POTASSIUM CHANNEL"/>
    <property type="match status" value="1"/>
</dbReference>
<gene>
    <name evidence="2" type="primary">CNGA1</name>
    <name evidence="2" type="ORF">AK812_SmicGene8516</name>
</gene>
<dbReference type="GO" id="GO:0042391">
    <property type="term" value="P:regulation of membrane potential"/>
    <property type="evidence" value="ECO:0007669"/>
    <property type="project" value="TreeGrafter"/>
</dbReference>
<keyword evidence="1" id="KW-0472">Membrane</keyword>
<dbReference type="Gene3D" id="1.10.287.70">
    <property type="match status" value="1"/>
</dbReference>
<name>A0A1Q9EKS0_SYMMI</name>
<protein>
    <submittedName>
        <fullName evidence="2">cGMP-gated cation channel alpha-1</fullName>
    </submittedName>
</protein>
<comment type="caution">
    <text evidence="2">The sequence shown here is derived from an EMBL/GenBank/DDBJ whole genome shotgun (WGS) entry which is preliminary data.</text>
</comment>
<keyword evidence="3" id="KW-1185">Reference proteome</keyword>
<feature type="transmembrane region" description="Helical" evidence="1">
    <location>
        <begin position="30"/>
        <end position="53"/>
    </location>
</feature>
<organism evidence="2 3">
    <name type="scientific">Symbiodinium microadriaticum</name>
    <name type="common">Dinoflagellate</name>
    <name type="synonym">Zooxanthella microadriatica</name>
    <dbReference type="NCBI Taxonomy" id="2951"/>
    <lineage>
        <taxon>Eukaryota</taxon>
        <taxon>Sar</taxon>
        <taxon>Alveolata</taxon>
        <taxon>Dinophyceae</taxon>
        <taxon>Suessiales</taxon>
        <taxon>Symbiodiniaceae</taxon>
        <taxon>Symbiodinium</taxon>
    </lineage>
</organism>
<evidence type="ECO:0000313" key="2">
    <source>
        <dbReference type="EMBL" id="OLQ08039.1"/>
    </source>
</evidence>
<dbReference type="GO" id="GO:0005249">
    <property type="term" value="F:voltage-gated potassium channel activity"/>
    <property type="evidence" value="ECO:0007669"/>
    <property type="project" value="TreeGrafter"/>
</dbReference>
<dbReference type="AlphaFoldDB" id="A0A1Q9EKS0"/>
<dbReference type="PANTHER" id="PTHR10217:SF435">
    <property type="entry name" value="POTASSIUM VOLTAGE-GATED CHANNEL PROTEIN EAG"/>
    <property type="match status" value="1"/>
</dbReference>
<dbReference type="GO" id="GO:0005886">
    <property type="term" value="C:plasma membrane"/>
    <property type="evidence" value="ECO:0007669"/>
    <property type="project" value="TreeGrafter"/>
</dbReference>
<dbReference type="EMBL" id="LSRX01000126">
    <property type="protein sequence ID" value="OLQ08039.1"/>
    <property type="molecule type" value="Genomic_DNA"/>
</dbReference>
<dbReference type="Proteomes" id="UP000186817">
    <property type="component" value="Unassembled WGS sequence"/>
</dbReference>
<dbReference type="OrthoDB" id="2098005at2759"/>
<dbReference type="InterPro" id="IPR050818">
    <property type="entry name" value="KCNH_animal-type"/>
</dbReference>
<evidence type="ECO:0000313" key="3">
    <source>
        <dbReference type="Proteomes" id="UP000186817"/>
    </source>
</evidence>
<sequence>MFNCLNFHPEAMASRLKIPCRLTFWLTAKIASGMVFILVVNHYLAIFFMAIGLQGRQDGVRSWLVAYEVEDTEFWDVYAISLHWSLTQFTPATNNIGPVNSLERLFAICVVLVALALFSSFLSSITNAVTALRAVRLDYETREAQIRQFFNERNLPAALLAQVKAFMRMRSSAIRRVLEKDVKLLAELPDALKKKLHAEMFLSPISALPWMPSILRESTEFLEKVCHGAVDERIARPGIDLFVPDSESEGAIIASSDGLVYTRREIFLRYKQPFVNNSTGVVAIRPGMRLAEVGLWAVWRHRGHLTTETTCPYLFINAADFAEIAQQHGGTTFKYLHIFGLLYVSHVEDTMDKGVLSDLSADEDELQTLGRRAQTFMDLSSKSLGFMLVEFRVYAGSGTYNGRTDLSQILDRAFGGQARVLLLEQLLSKLRSMGMEITLVSSAEGVEEGYGTVLFVATLLALLVALREDWQGAAAPCGAAPELPPQLPRQGPIQAAVFERAQREALALEASGNNALLSLLRSPALRRYLALFDDGSHLQQLSPEELQVRLKQELRSAELVHNFGSTADPRREGNCGLGVTLEPAKGPDAPYLYEGWMLQALHLIPLDVKNNIYTDAMEQHLFGYPPFADPSCPDVPTAAQRPMYSALNMFRASGGNPQCGPISAILSRKYINGSAVAAPIDTGLFAGFCGLDTKETVAFNGVRCLRCEIWSSSSQRVLGTPDILDHLLPVFLHFYNATQEVAGDSYVEYNLARLLTRLLSRKTYAHALHDLGNSLPEQALRLNTLENILGYMEVNPLVTIDYPHGVVMLVGLFEALFGTEDGLRLRKWCLKRGWPLAWAHNPDISSWNCGPATVNCMMPSANFSEGIQAANLRLLDPIVLEALPEGHNLTTEQFFPLSQQAFKAAWAEAATGVPTGLPKPPLPWPPRPRLAEMSRLWSELSQEPSVQQLAVEPVYYQACASADCAGVRILDGKCVCRPL</sequence>
<evidence type="ECO:0000256" key="1">
    <source>
        <dbReference type="SAM" id="Phobius"/>
    </source>
</evidence>